<feature type="compositionally biased region" description="Polar residues" evidence="4">
    <location>
        <begin position="214"/>
        <end position="225"/>
    </location>
</feature>
<dbReference type="InterPro" id="IPR001766">
    <property type="entry name" value="Fork_head_dom"/>
</dbReference>
<evidence type="ECO:0000256" key="1">
    <source>
        <dbReference type="ARBA" id="ARBA00023125"/>
    </source>
</evidence>
<evidence type="ECO:0000313" key="7">
    <source>
        <dbReference type="Proteomes" id="UP000479000"/>
    </source>
</evidence>
<dbReference type="GO" id="GO:0000978">
    <property type="term" value="F:RNA polymerase II cis-regulatory region sequence-specific DNA binding"/>
    <property type="evidence" value="ECO:0007669"/>
    <property type="project" value="TreeGrafter"/>
</dbReference>
<dbReference type="OrthoDB" id="5954824at2759"/>
<dbReference type="SMART" id="SM00339">
    <property type="entry name" value="FH"/>
    <property type="match status" value="1"/>
</dbReference>
<protein>
    <recommendedName>
        <fullName evidence="5">Fork-head domain-containing protein</fullName>
    </recommendedName>
</protein>
<dbReference type="InterPro" id="IPR036390">
    <property type="entry name" value="WH_DNA-bd_sf"/>
</dbReference>
<dbReference type="PANTHER" id="PTHR11829:SF343">
    <property type="entry name" value="FORK-HEAD DOMAIN-CONTAINING PROTEIN"/>
    <property type="match status" value="1"/>
</dbReference>
<dbReference type="PANTHER" id="PTHR11829">
    <property type="entry name" value="FORKHEAD BOX PROTEIN"/>
    <property type="match status" value="1"/>
</dbReference>
<dbReference type="InterPro" id="IPR030456">
    <property type="entry name" value="TF_fork_head_CS_2"/>
</dbReference>
<comment type="subcellular location">
    <subcellularLocation>
        <location evidence="3">Nucleus</location>
    </subcellularLocation>
</comment>
<keyword evidence="2 3" id="KW-0539">Nucleus</keyword>
<dbReference type="GO" id="GO:0030154">
    <property type="term" value="P:cell differentiation"/>
    <property type="evidence" value="ECO:0007669"/>
    <property type="project" value="TreeGrafter"/>
</dbReference>
<evidence type="ECO:0000256" key="2">
    <source>
        <dbReference type="ARBA" id="ARBA00023242"/>
    </source>
</evidence>
<evidence type="ECO:0000256" key="3">
    <source>
        <dbReference type="PROSITE-ProRule" id="PRU00089"/>
    </source>
</evidence>
<dbReference type="PROSITE" id="PS00657">
    <property type="entry name" value="FORK_HEAD_1"/>
    <property type="match status" value="1"/>
</dbReference>
<feature type="compositionally biased region" description="Low complexity" evidence="4">
    <location>
        <begin position="202"/>
        <end position="213"/>
    </location>
</feature>
<sequence>MCSKDSSPDGRAGPLYPLVDVDQYRLQLYQYAVAAHRLGGGGYPGAVAYPGYHPRLALSLLNARGGLVTGGGLGGGEEPKPQHSYIGLIAMAILSSPEYKLVLSDIYQYILDHYPYFRSRGPGWRNSIRHNLSLNDCFVKAGRSANGKGHYWAIHPANVEDFKKGDFRRRKAQRKVRKHMGLAVEDDGTDSPSPPPLPLSPPAAHHPALAASPWSQHRLQTTTMPRSKKRQFDVASLLAPDPPSAPASDDEDVDVVSSATMTASPENLGPTAGPPPSLSSSMPVWPCASFNQHLMASTRVLTSSKPQGSTWGLQASSGPNTMDTSLVFWRLHSMRQMSWYKLDFRADGRIVTFDFNGCEHRASNCRQLDDQGRTQTNNVPMSLIYLAAFFYLQSKIWAEVLLKELTKTAKCLIDDAQTPSIRRSLGRCRFCRYDKTPTAALGRSRDSTTAFYIQYQCFYFVNFLALLRLTHQFTSSSSSDDENETRNDSRLLVFDERNTSQNRPPLTPSLPGWKFRPPVPGQRILDFQTEKAAHLRSVYTQQLGEIVEKARTSIKDFTDEGTIPLEENIKTPFGARKSLKMIGAGVGSFKPKSRGSPRTNEIAQIGDSGARISSNRTHRSKDKYECEILKLPDIRKPRTISAIHGNS</sequence>
<keyword evidence="1 3" id="KW-0238">DNA-binding</keyword>
<reference evidence="6 7" key="1">
    <citation type="submission" date="2020-02" db="EMBL/GenBank/DDBJ databases">
        <authorList>
            <person name="Ferguson B K."/>
        </authorList>
    </citation>
    <scope>NUCLEOTIDE SEQUENCE [LARGE SCALE GENOMIC DNA]</scope>
</reference>
<feature type="DNA-binding region" description="Fork-head" evidence="3">
    <location>
        <begin position="80"/>
        <end position="172"/>
    </location>
</feature>
<dbReference type="Pfam" id="PF00250">
    <property type="entry name" value="Forkhead"/>
    <property type="match status" value="1"/>
</dbReference>
<evidence type="ECO:0000256" key="4">
    <source>
        <dbReference type="SAM" id="MobiDB-lite"/>
    </source>
</evidence>
<dbReference type="InterPro" id="IPR050211">
    <property type="entry name" value="FOX_domain-containing"/>
</dbReference>
<feature type="domain" description="Fork-head" evidence="5">
    <location>
        <begin position="80"/>
        <end position="172"/>
    </location>
</feature>
<dbReference type="PRINTS" id="PR00053">
    <property type="entry name" value="FORKHEAD"/>
</dbReference>
<dbReference type="AlphaFoldDB" id="A0A6H5HXU9"/>
<dbReference type="InterPro" id="IPR036388">
    <property type="entry name" value="WH-like_DNA-bd_sf"/>
</dbReference>
<feature type="compositionally biased region" description="Pro residues" evidence="4">
    <location>
        <begin position="192"/>
        <end position="201"/>
    </location>
</feature>
<dbReference type="GO" id="GO:0005634">
    <property type="term" value="C:nucleus"/>
    <property type="evidence" value="ECO:0007669"/>
    <property type="project" value="UniProtKB-SubCell"/>
</dbReference>
<accession>A0A6H5HXU9</accession>
<dbReference type="GO" id="GO:0000981">
    <property type="term" value="F:DNA-binding transcription factor activity, RNA polymerase II-specific"/>
    <property type="evidence" value="ECO:0007669"/>
    <property type="project" value="TreeGrafter"/>
</dbReference>
<dbReference type="Gene3D" id="1.10.10.10">
    <property type="entry name" value="Winged helix-like DNA-binding domain superfamily/Winged helix DNA-binding domain"/>
    <property type="match status" value="1"/>
</dbReference>
<feature type="region of interest" description="Disordered" evidence="4">
    <location>
        <begin position="492"/>
        <end position="514"/>
    </location>
</feature>
<name>A0A6H5HXU9_9HEMI</name>
<dbReference type="SUPFAM" id="SSF46785">
    <property type="entry name" value="Winged helix' DNA-binding domain"/>
    <property type="match status" value="1"/>
</dbReference>
<evidence type="ECO:0000313" key="6">
    <source>
        <dbReference type="EMBL" id="CAB0020120.1"/>
    </source>
</evidence>
<proteinExistence type="predicted"/>
<gene>
    <name evidence="6" type="ORF">NTEN_LOCUS23726</name>
</gene>
<feature type="region of interest" description="Disordered" evidence="4">
    <location>
        <begin position="170"/>
        <end position="280"/>
    </location>
</feature>
<evidence type="ECO:0000259" key="5">
    <source>
        <dbReference type="PROSITE" id="PS50039"/>
    </source>
</evidence>
<organism evidence="6 7">
    <name type="scientific">Nesidiocoris tenuis</name>
    <dbReference type="NCBI Taxonomy" id="355587"/>
    <lineage>
        <taxon>Eukaryota</taxon>
        <taxon>Metazoa</taxon>
        <taxon>Ecdysozoa</taxon>
        <taxon>Arthropoda</taxon>
        <taxon>Hexapoda</taxon>
        <taxon>Insecta</taxon>
        <taxon>Pterygota</taxon>
        <taxon>Neoptera</taxon>
        <taxon>Paraneoptera</taxon>
        <taxon>Hemiptera</taxon>
        <taxon>Heteroptera</taxon>
        <taxon>Panheteroptera</taxon>
        <taxon>Cimicomorpha</taxon>
        <taxon>Miridae</taxon>
        <taxon>Dicyphina</taxon>
        <taxon>Nesidiocoris</taxon>
    </lineage>
</organism>
<keyword evidence="7" id="KW-1185">Reference proteome</keyword>
<feature type="compositionally biased region" description="Basic residues" evidence="4">
    <location>
        <begin position="170"/>
        <end position="180"/>
    </location>
</feature>
<dbReference type="FunFam" id="1.10.10.10:FF:000352">
    <property type="entry name" value="Forkhead box Q2"/>
    <property type="match status" value="1"/>
</dbReference>
<dbReference type="InterPro" id="IPR018122">
    <property type="entry name" value="TF_fork_head_CS_1"/>
</dbReference>
<dbReference type="PROSITE" id="PS50039">
    <property type="entry name" value="FORK_HEAD_3"/>
    <property type="match status" value="1"/>
</dbReference>
<dbReference type="InterPro" id="IPR047519">
    <property type="entry name" value="FH_FOXQ2-like"/>
</dbReference>
<dbReference type="EMBL" id="CADCXU010035015">
    <property type="protein sequence ID" value="CAB0020120.1"/>
    <property type="molecule type" value="Genomic_DNA"/>
</dbReference>
<dbReference type="Proteomes" id="UP000479000">
    <property type="component" value="Unassembled WGS sequence"/>
</dbReference>
<dbReference type="PROSITE" id="PS00658">
    <property type="entry name" value="FORK_HEAD_2"/>
    <property type="match status" value="1"/>
</dbReference>
<dbReference type="GO" id="GO:0009653">
    <property type="term" value="P:anatomical structure morphogenesis"/>
    <property type="evidence" value="ECO:0007669"/>
    <property type="project" value="TreeGrafter"/>
</dbReference>
<dbReference type="CDD" id="cd20035">
    <property type="entry name" value="FH_FOXQ2-like"/>
    <property type="match status" value="1"/>
</dbReference>